<proteinExistence type="predicted"/>
<keyword evidence="4" id="KW-1185">Reference proteome</keyword>
<evidence type="ECO:0000259" key="2">
    <source>
        <dbReference type="Pfam" id="PF19291"/>
    </source>
</evidence>
<comment type="caution">
    <text evidence="3">The sequence shown here is derived from an EMBL/GenBank/DDBJ whole genome shotgun (WGS) entry which is preliminary data.</text>
</comment>
<evidence type="ECO:0000259" key="1">
    <source>
        <dbReference type="Pfam" id="PF00723"/>
    </source>
</evidence>
<dbReference type="Pfam" id="PF00723">
    <property type="entry name" value="Glyco_hydro_15"/>
    <property type="match status" value="1"/>
</dbReference>
<name>A0A7Y0L3Q1_9FIRM</name>
<dbReference type="GO" id="GO:0004553">
    <property type="term" value="F:hydrolase activity, hydrolyzing O-glycosyl compounds"/>
    <property type="evidence" value="ECO:0007669"/>
    <property type="project" value="TreeGrafter"/>
</dbReference>
<dbReference type="PANTHER" id="PTHR31616">
    <property type="entry name" value="TREHALASE"/>
    <property type="match status" value="1"/>
</dbReference>
<dbReference type="InterPro" id="IPR008928">
    <property type="entry name" value="6-hairpin_glycosidase_sf"/>
</dbReference>
<sequence length="591" mass="67120">MREPFYGFLSNRVTSALVSPLGVVDWLPWPRFDGDAAFCRLLDSERGGFLSTLPGTTIHSHYQQYREGTLILETTLSSAEGPVTFTDFLPLGHSAFVRRIQTAIPLILTVRPTFGFGLVRAAVRPTADGAVLSNPAGRDALRVRVRGRLRELAAADMWAVGPGRVDVWVEYLDDDRDIGDGAQGLERVDALEQAQERYWRSYRLNYHGPWQDWFQQSVLVIRALTYRTNGAMLAAATTSLPESIGQTRQWDYRYVWARDGAYGAEAVLLGGDPDACRQFLEFVFNVMAVAGKPYPSPFVRVDGTPAHGERDLLWLAGHRSSRPVRVGNAASRQRQLDIEGEILWVLWRYWRLTGDRSFVRDAWWAVEALADWIATAWSEPDASLWEFRGVTDHFTHSRVMCWVGLQAAESLAYEVMNRPDLVNRWGSAKHCVAAAIWQQQRASGQGYFTQSMKSREVDAALLLLPLYGFVPVDHPVFQRTLERIEHDLVEHDMVFRYRQDNLGRARHPFTLSGFWLSRVYLRKGDMTRADAIFEQQLAWATDLKLFAEHVDPVTGEPRGNFPQLFPHVGLVTTLMERQRLLDGDPIDELGR</sequence>
<evidence type="ECO:0000313" key="4">
    <source>
        <dbReference type="Proteomes" id="UP000533476"/>
    </source>
</evidence>
<keyword evidence="3" id="KW-0378">Hydrolase</keyword>
<reference evidence="3 4" key="1">
    <citation type="submission" date="2020-04" db="EMBL/GenBank/DDBJ databases">
        <authorList>
            <person name="Zhang R."/>
            <person name="Schippers A."/>
        </authorList>
    </citation>
    <scope>NUCLEOTIDE SEQUENCE [LARGE SCALE GENOMIC DNA]</scope>
    <source>
        <strain evidence="3 4">DSM 109850</strain>
    </source>
</reference>
<organism evidence="3 4">
    <name type="scientific">Sulfobacillus harzensis</name>
    <dbReference type="NCBI Taxonomy" id="2729629"/>
    <lineage>
        <taxon>Bacteria</taxon>
        <taxon>Bacillati</taxon>
        <taxon>Bacillota</taxon>
        <taxon>Clostridia</taxon>
        <taxon>Eubacteriales</taxon>
        <taxon>Clostridiales Family XVII. Incertae Sedis</taxon>
        <taxon>Sulfobacillus</taxon>
    </lineage>
</organism>
<dbReference type="EMBL" id="JABBVZ010000013">
    <property type="protein sequence ID" value="NMP21840.1"/>
    <property type="molecule type" value="Genomic_DNA"/>
</dbReference>
<protein>
    <submittedName>
        <fullName evidence="3">Glycoside hydrolase family 15 protein</fullName>
    </submittedName>
</protein>
<dbReference type="InterPro" id="IPR045582">
    <property type="entry name" value="Trehalase-like_N"/>
</dbReference>
<feature type="domain" description="GH15-like" evidence="1">
    <location>
        <begin position="212"/>
        <end position="573"/>
    </location>
</feature>
<evidence type="ECO:0000313" key="3">
    <source>
        <dbReference type="EMBL" id="NMP21840.1"/>
    </source>
</evidence>
<dbReference type="RefSeq" id="WP_169097608.1">
    <property type="nucleotide sequence ID" value="NZ_JABBVZ010000013.1"/>
</dbReference>
<dbReference type="AlphaFoldDB" id="A0A7Y0L3Q1"/>
<dbReference type="SUPFAM" id="SSF48208">
    <property type="entry name" value="Six-hairpin glycosidases"/>
    <property type="match status" value="1"/>
</dbReference>
<gene>
    <name evidence="3" type="ORF">HIJ39_05675</name>
</gene>
<dbReference type="InterPro" id="IPR011613">
    <property type="entry name" value="GH15-like"/>
</dbReference>
<dbReference type="PANTHER" id="PTHR31616:SF0">
    <property type="entry name" value="GLUCAN 1,4-ALPHA-GLUCOSIDASE"/>
    <property type="match status" value="1"/>
</dbReference>
<dbReference type="Pfam" id="PF19291">
    <property type="entry name" value="TREH_N"/>
    <property type="match status" value="1"/>
</dbReference>
<dbReference type="InterPro" id="IPR012341">
    <property type="entry name" value="6hp_glycosidase-like_sf"/>
</dbReference>
<accession>A0A7Y0L3Q1</accession>
<dbReference type="GO" id="GO:0005975">
    <property type="term" value="P:carbohydrate metabolic process"/>
    <property type="evidence" value="ECO:0007669"/>
    <property type="project" value="InterPro"/>
</dbReference>
<dbReference type="Proteomes" id="UP000533476">
    <property type="component" value="Unassembled WGS sequence"/>
</dbReference>
<dbReference type="Gene3D" id="1.50.10.10">
    <property type="match status" value="1"/>
</dbReference>
<feature type="domain" description="Trehalase-like N-terminal" evidence="2">
    <location>
        <begin position="8"/>
        <end position="131"/>
    </location>
</feature>